<reference evidence="3" key="1">
    <citation type="submission" date="2019-03" db="EMBL/GenBank/DDBJ databases">
        <title>Weissella sp. 26KH-42 Genome sequencing.</title>
        <authorList>
            <person name="Heo J."/>
            <person name="Kim S.-J."/>
            <person name="Kim J.-S."/>
            <person name="Hong S.-B."/>
            <person name="Kwon S.-W."/>
        </authorList>
    </citation>
    <scope>NUCLEOTIDE SEQUENCE [LARGE SCALE GENOMIC DNA]</scope>
    <source>
        <strain evidence="3">26KH-42</strain>
    </source>
</reference>
<dbReference type="RefSeq" id="WP_133362252.1">
    <property type="nucleotide sequence ID" value="NZ_CP037940.1"/>
</dbReference>
<keyword evidence="1" id="KW-0812">Transmembrane</keyword>
<dbReference type="AlphaFoldDB" id="A0A4P6YRE9"/>
<gene>
    <name evidence="2" type="ORF">EQG49_01230</name>
</gene>
<keyword evidence="3" id="KW-1185">Reference proteome</keyword>
<dbReference type="Proteomes" id="UP000292886">
    <property type="component" value="Chromosome"/>
</dbReference>
<keyword evidence="1" id="KW-0472">Membrane</keyword>
<accession>A0A4P6YRE9</accession>
<proteinExistence type="predicted"/>
<evidence type="ECO:0000313" key="2">
    <source>
        <dbReference type="EMBL" id="QBO35172.1"/>
    </source>
</evidence>
<evidence type="ECO:0000313" key="3">
    <source>
        <dbReference type="Proteomes" id="UP000292886"/>
    </source>
</evidence>
<evidence type="ECO:0000256" key="1">
    <source>
        <dbReference type="SAM" id="Phobius"/>
    </source>
</evidence>
<protein>
    <submittedName>
        <fullName evidence="2">Uncharacterized protein</fullName>
    </submittedName>
</protein>
<name>A0A4P6YRE9_9LACO</name>
<sequence>MIIGTRNFFFLLIGLSALLVFIYSIVKAKRNYSKVAASLIFLGLLTPFCFTLTKAITVYTLNQPKTLKVYAANSRLIESLKVYGVELTAGVGTTIIDNAHTTTMISKRDDSKIVWHDQRADSDKHFKNNLVFDLKAGEKVVVIAQ</sequence>
<dbReference type="EMBL" id="CP037940">
    <property type="protein sequence ID" value="QBO35172.1"/>
    <property type="molecule type" value="Genomic_DNA"/>
</dbReference>
<feature type="transmembrane region" description="Helical" evidence="1">
    <location>
        <begin position="38"/>
        <end position="61"/>
    </location>
</feature>
<dbReference type="KEGG" id="wei:EQG49_01230"/>
<organism evidence="2 3">
    <name type="scientific">Periweissella cryptocerci</name>
    <dbReference type="NCBI Taxonomy" id="2506420"/>
    <lineage>
        <taxon>Bacteria</taxon>
        <taxon>Bacillati</taxon>
        <taxon>Bacillota</taxon>
        <taxon>Bacilli</taxon>
        <taxon>Lactobacillales</taxon>
        <taxon>Lactobacillaceae</taxon>
        <taxon>Periweissella</taxon>
    </lineage>
</organism>
<feature type="transmembrane region" description="Helical" evidence="1">
    <location>
        <begin position="7"/>
        <end position="26"/>
    </location>
</feature>
<keyword evidence="1" id="KW-1133">Transmembrane helix</keyword>